<accession>A0A846N1J9</accession>
<dbReference type="AlphaFoldDB" id="A0A846N1J9"/>
<evidence type="ECO:0000259" key="1">
    <source>
        <dbReference type="PROSITE" id="PS51746"/>
    </source>
</evidence>
<organism evidence="2 3">
    <name type="scientific">Rhizomicrobium palustre</name>
    <dbReference type="NCBI Taxonomy" id="189966"/>
    <lineage>
        <taxon>Bacteria</taxon>
        <taxon>Pseudomonadati</taxon>
        <taxon>Pseudomonadota</taxon>
        <taxon>Alphaproteobacteria</taxon>
        <taxon>Micropepsales</taxon>
        <taxon>Micropepsaceae</taxon>
        <taxon>Rhizomicrobium</taxon>
    </lineage>
</organism>
<dbReference type="EMBL" id="JAASRM010000001">
    <property type="protein sequence ID" value="NIK89616.1"/>
    <property type="molecule type" value="Genomic_DNA"/>
</dbReference>
<dbReference type="RefSeq" id="WP_167083688.1">
    <property type="nucleotide sequence ID" value="NZ_BAAADC010000001.1"/>
</dbReference>
<proteinExistence type="predicted"/>
<dbReference type="InterPro" id="IPR001932">
    <property type="entry name" value="PPM-type_phosphatase-like_dom"/>
</dbReference>
<sequence>MTNAKTNITTEATASQWIGRRQQQEDSLLLRATKRSAAIFLSDGMGGHRGGAIASKIICAELCKHLRRAEAWDKTAMRRAIDAAHTALSIKAAHTGLRDMGGTALAVRTDGQSLYWVSIGDSPLYLIHRGQLTRLNADHSCAPILDEMVRRGEMSEAAANADSRRSALRSVVSVQPIGLVDYGCRPALLEPGDIVIAASDGIATLEEDVVIQEAMASTTASHLCTDLLKGVKARNLPDQDNVSLGVIYVKRVRLWFG</sequence>
<dbReference type="Proteomes" id="UP000570514">
    <property type="component" value="Unassembled WGS sequence"/>
</dbReference>
<dbReference type="InterPro" id="IPR036457">
    <property type="entry name" value="PPM-type-like_dom_sf"/>
</dbReference>
<gene>
    <name evidence="2" type="ORF">FHS83_002934</name>
</gene>
<feature type="domain" description="PPM-type phosphatase" evidence="1">
    <location>
        <begin position="9"/>
        <end position="249"/>
    </location>
</feature>
<dbReference type="Gene3D" id="3.60.40.10">
    <property type="entry name" value="PPM-type phosphatase domain"/>
    <property type="match status" value="1"/>
</dbReference>
<dbReference type="EC" id="3.1.3.16" evidence="2"/>
<protein>
    <submittedName>
        <fullName evidence="2">Protein phosphatase</fullName>
        <ecNumber evidence="2">3.1.3.16</ecNumber>
    </submittedName>
</protein>
<reference evidence="2 3" key="1">
    <citation type="submission" date="2020-03" db="EMBL/GenBank/DDBJ databases">
        <title>Genomic Encyclopedia of Type Strains, Phase IV (KMG-IV): sequencing the most valuable type-strain genomes for metagenomic binning, comparative biology and taxonomic classification.</title>
        <authorList>
            <person name="Goeker M."/>
        </authorList>
    </citation>
    <scope>NUCLEOTIDE SEQUENCE [LARGE SCALE GENOMIC DNA]</scope>
    <source>
        <strain evidence="2 3">DSM 19867</strain>
    </source>
</reference>
<name>A0A846N1J9_9PROT</name>
<dbReference type="PROSITE" id="PS51746">
    <property type="entry name" value="PPM_2"/>
    <property type="match status" value="1"/>
</dbReference>
<dbReference type="SMART" id="SM00331">
    <property type="entry name" value="PP2C_SIG"/>
    <property type="match status" value="1"/>
</dbReference>
<dbReference type="GO" id="GO:0004722">
    <property type="term" value="F:protein serine/threonine phosphatase activity"/>
    <property type="evidence" value="ECO:0007669"/>
    <property type="project" value="UniProtKB-EC"/>
</dbReference>
<evidence type="ECO:0000313" key="3">
    <source>
        <dbReference type="Proteomes" id="UP000570514"/>
    </source>
</evidence>
<dbReference type="SMART" id="SM00332">
    <property type="entry name" value="PP2Cc"/>
    <property type="match status" value="1"/>
</dbReference>
<dbReference type="Pfam" id="PF13672">
    <property type="entry name" value="PP2C_2"/>
    <property type="match status" value="1"/>
</dbReference>
<keyword evidence="2" id="KW-0378">Hydrolase</keyword>
<evidence type="ECO:0000313" key="2">
    <source>
        <dbReference type="EMBL" id="NIK89616.1"/>
    </source>
</evidence>
<keyword evidence="3" id="KW-1185">Reference proteome</keyword>
<dbReference type="SUPFAM" id="SSF81606">
    <property type="entry name" value="PP2C-like"/>
    <property type="match status" value="1"/>
</dbReference>
<dbReference type="CDD" id="cd00143">
    <property type="entry name" value="PP2Cc"/>
    <property type="match status" value="1"/>
</dbReference>
<comment type="caution">
    <text evidence="2">The sequence shown here is derived from an EMBL/GenBank/DDBJ whole genome shotgun (WGS) entry which is preliminary data.</text>
</comment>